<evidence type="ECO:0000256" key="4">
    <source>
        <dbReference type="ARBA" id="ARBA00023002"/>
    </source>
</evidence>
<keyword evidence="5" id="KW-0408">Iron</keyword>
<dbReference type="FunFam" id="2.60.120.650:FF:000045">
    <property type="entry name" value="F-box protein At1g78280"/>
    <property type="match status" value="1"/>
</dbReference>
<feature type="compositionally biased region" description="Basic and acidic residues" evidence="7">
    <location>
        <begin position="493"/>
        <end position="507"/>
    </location>
</feature>
<protein>
    <recommendedName>
        <fullName evidence="12">JmjC domain-containing protein</fullName>
    </recommendedName>
</protein>
<feature type="compositionally biased region" description="Low complexity" evidence="7">
    <location>
        <begin position="455"/>
        <end position="467"/>
    </location>
</feature>
<dbReference type="STRING" id="554065.E1ZCZ4"/>
<dbReference type="InterPro" id="IPR041667">
    <property type="entry name" value="Cupin_8"/>
</dbReference>
<evidence type="ECO:0000259" key="8">
    <source>
        <dbReference type="PROSITE" id="PS50181"/>
    </source>
</evidence>
<evidence type="ECO:0000256" key="6">
    <source>
        <dbReference type="ARBA" id="ARBA00023242"/>
    </source>
</evidence>
<gene>
    <name evidence="10" type="ORF">CHLNCDRAFT_144771</name>
</gene>
<dbReference type="OrthoDB" id="424465at2759"/>
<keyword evidence="3" id="KW-0479">Metal-binding</keyword>
<keyword evidence="4" id="KW-0560">Oxidoreductase</keyword>
<dbReference type="GO" id="GO:0005737">
    <property type="term" value="C:cytoplasm"/>
    <property type="evidence" value="ECO:0007669"/>
    <property type="project" value="TreeGrafter"/>
</dbReference>
<dbReference type="AlphaFoldDB" id="E1ZCZ4"/>
<dbReference type="InParanoid" id="E1ZCZ4"/>
<evidence type="ECO:0000313" key="11">
    <source>
        <dbReference type="Proteomes" id="UP000008141"/>
    </source>
</evidence>
<dbReference type="PANTHER" id="PTHR12480">
    <property type="entry name" value="ARGININE DEMETHYLASE AND LYSYL-HYDROXYLASE JMJD"/>
    <property type="match status" value="1"/>
</dbReference>
<dbReference type="GO" id="GO:0046872">
    <property type="term" value="F:metal ion binding"/>
    <property type="evidence" value="ECO:0007669"/>
    <property type="project" value="UniProtKB-KW"/>
</dbReference>
<keyword evidence="11" id="KW-1185">Reference proteome</keyword>
<keyword evidence="6" id="KW-0539">Nucleus</keyword>
<feature type="compositionally biased region" description="Basic residues" evidence="7">
    <location>
        <begin position="474"/>
        <end position="492"/>
    </location>
</feature>
<proteinExistence type="inferred from homology"/>
<dbReference type="SMART" id="SM00558">
    <property type="entry name" value="JmjC"/>
    <property type="match status" value="1"/>
</dbReference>
<dbReference type="InterPro" id="IPR001810">
    <property type="entry name" value="F-box_dom"/>
</dbReference>
<feature type="region of interest" description="Disordered" evidence="7">
    <location>
        <begin position="926"/>
        <end position="960"/>
    </location>
</feature>
<comment type="subcellular location">
    <subcellularLocation>
        <location evidence="1">Nucleus</location>
    </subcellularLocation>
</comment>
<evidence type="ECO:0008006" key="12">
    <source>
        <dbReference type="Google" id="ProtNLM"/>
    </source>
</evidence>
<dbReference type="EMBL" id="GL433842">
    <property type="protein sequence ID" value="EFN56325.1"/>
    <property type="molecule type" value="Genomic_DNA"/>
</dbReference>
<feature type="domain" description="JmjC" evidence="9">
    <location>
        <begin position="263"/>
        <end position="424"/>
    </location>
</feature>
<evidence type="ECO:0000256" key="7">
    <source>
        <dbReference type="SAM" id="MobiDB-lite"/>
    </source>
</evidence>
<dbReference type="Pfam" id="PF00646">
    <property type="entry name" value="F-box"/>
    <property type="match status" value="1"/>
</dbReference>
<dbReference type="RefSeq" id="XP_005848427.1">
    <property type="nucleotide sequence ID" value="XM_005848365.1"/>
</dbReference>
<accession>E1ZCZ4</accession>
<dbReference type="Gene3D" id="1.20.1280.50">
    <property type="match status" value="1"/>
</dbReference>
<dbReference type="Proteomes" id="UP000008141">
    <property type="component" value="Unassembled WGS sequence"/>
</dbReference>
<dbReference type="KEGG" id="cvr:CHLNCDRAFT_144771"/>
<dbReference type="GeneID" id="17355672"/>
<evidence type="ECO:0000256" key="2">
    <source>
        <dbReference type="ARBA" id="ARBA00006801"/>
    </source>
</evidence>
<evidence type="ECO:0000256" key="3">
    <source>
        <dbReference type="ARBA" id="ARBA00022723"/>
    </source>
</evidence>
<dbReference type="GO" id="GO:0016491">
    <property type="term" value="F:oxidoreductase activity"/>
    <property type="evidence" value="ECO:0007669"/>
    <property type="project" value="UniProtKB-KW"/>
</dbReference>
<dbReference type="PROSITE" id="PS51184">
    <property type="entry name" value="JMJC"/>
    <property type="match status" value="1"/>
</dbReference>
<dbReference type="SUPFAM" id="SSF81383">
    <property type="entry name" value="F-box domain"/>
    <property type="match status" value="1"/>
</dbReference>
<organism evidence="11">
    <name type="scientific">Chlorella variabilis</name>
    <name type="common">Green alga</name>
    <dbReference type="NCBI Taxonomy" id="554065"/>
    <lineage>
        <taxon>Eukaryota</taxon>
        <taxon>Viridiplantae</taxon>
        <taxon>Chlorophyta</taxon>
        <taxon>core chlorophytes</taxon>
        <taxon>Trebouxiophyceae</taxon>
        <taxon>Chlorellales</taxon>
        <taxon>Chlorellaceae</taxon>
        <taxon>Chlorella clade</taxon>
        <taxon>Chlorella</taxon>
    </lineage>
</organism>
<evidence type="ECO:0000259" key="9">
    <source>
        <dbReference type="PROSITE" id="PS51184"/>
    </source>
</evidence>
<dbReference type="eggNOG" id="KOG2130">
    <property type="taxonomic scope" value="Eukaryota"/>
</dbReference>
<feature type="domain" description="F-box" evidence="8">
    <location>
        <begin position="12"/>
        <end position="58"/>
    </location>
</feature>
<feature type="region of interest" description="Disordered" evidence="7">
    <location>
        <begin position="450"/>
        <end position="508"/>
    </location>
</feature>
<name>E1ZCZ4_CHLVA</name>
<dbReference type="GO" id="GO:0005634">
    <property type="term" value="C:nucleus"/>
    <property type="evidence" value="ECO:0007669"/>
    <property type="project" value="UniProtKB-SubCell"/>
</dbReference>
<dbReference type="PROSITE" id="PS50181">
    <property type="entry name" value="FBOX"/>
    <property type="match status" value="1"/>
</dbReference>
<comment type="similarity">
    <text evidence="2">Belongs to the JARID1 histone demethylase family.</text>
</comment>
<reference evidence="10 11" key="1">
    <citation type="journal article" date="2010" name="Plant Cell">
        <title>The Chlorella variabilis NC64A genome reveals adaptation to photosymbiosis, coevolution with viruses, and cryptic sex.</title>
        <authorList>
            <person name="Blanc G."/>
            <person name="Duncan G."/>
            <person name="Agarkova I."/>
            <person name="Borodovsky M."/>
            <person name="Gurnon J."/>
            <person name="Kuo A."/>
            <person name="Lindquist E."/>
            <person name="Lucas S."/>
            <person name="Pangilinan J."/>
            <person name="Polle J."/>
            <person name="Salamov A."/>
            <person name="Terry A."/>
            <person name="Yamada T."/>
            <person name="Dunigan D.D."/>
            <person name="Grigoriev I.V."/>
            <person name="Claverie J.M."/>
            <person name="Van Etten J.L."/>
        </authorList>
    </citation>
    <scope>NUCLEOTIDE SEQUENCE [LARGE SCALE GENOMIC DNA]</scope>
    <source>
        <strain evidence="10 11">NC64A</strain>
    </source>
</reference>
<evidence type="ECO:0000256" key="5">
    <source>
        <dbReference type="ARBA" id="ARBA00023004"/>
    </source>
</evidence>
<dbReference type="PANTHER" id="PTHR12480:SF35">
    <property type="entry name" value="TRANSCRIPTION FACTOR JUMONJI, JMJC DOMAIN-CONTAINING PROTEIN"/>
    <property type="match status" value="1"/>
</dbReference>
<dbReference type="Pfam" id="PF13621">
    <property type="entry name" value="Cupin_8"/>
    <property type="match status" value="1"/>
</dbReference>
<dbReference type="InterPro" id="IPR036047">
    <property type="entry name" value="F-box-like_dom_sf"/>
</dbReference>
<dbReference type="InterPro" id="IPR050910">
    <property type="entry name" value="JMJD6_ArgDemeth/LysHydrox"/>
</dbReference>
<sequence>MQQQGPDPRSGLGAFAAFPDELVCYLLHSLDVRELLVLAQTSKLMRILVCEEPLWLQKHLDRCSRPFAYRGSWRATYMAYHPACKRSELTAAELVPLAQVPGFTSAVLYRRWYRCHVDLSTFLPVPQPAGDSTAAVQAAAAGSAAPNGAAAPTIGVSAAAPLPGSIPYIPDAGGMAPAEFEARFERPAQPVMLAGLAASWAGGSLEAWQPARLAKVYGDRLVKVSKPFLTGGRTRMRLADYLAYAAQQADEEPLYVFDPSFGEAVPELLLQYHVPHIFRHDLFACLGPRREAWRWLVAGPARSGASWHVDPSATSAWNTLLAGRKRWALYPPGRVPPGVEVSIDADGSPAFEAPTSLQWYLEVYPQLAAEQKPLEVLQNPGDTIFLPAGWWHCVLNLEMTVAVTQNFVSPANLAAAVQWQALGAGSMFDPHLVPAYLAHLEHGQKLGVGKQQVMAAAEPAEQQQPGPGMNGRIPAKRRLAGGKQGRRQKRRRGAGEQRAAERERQAEAEEAEAAEAAVAHLAELELGFCKDSLLGPWLRLLLQQEAEQGPPPGQQPDSQVWQLAQQWTDVPAWRLSLEAACHAAGLPPPQHRHELLPLATGWCLVAGAILKFFPPTMPHATAMGCMEIAAYLSLAGVSGGASAASQLLYAGLLDTSIGDMEQKAPPEAAAAAAAAGQQPTPFLAIRKAQGVTLSSCMDALTDDHASGTTSSTPSCTAWVARDGIVYSTSAGTVDMRRKEAEEGRQQEQEQLAQRQHLLLRQLFPRVGAALLGSNWKAVQQSPGADRISAAAGADAAAAGGGSASACHRCRAWQPFVDFVRRQRRHAAKVHRKEGSLPPQLLAQVDAYLPADPAVLVGCLCLSASRGSSKSAAAGAASADGPCCGSSGGGTCACAGGGMPAWVHGDLTAGNMLLGGGLLAEQGCTSPLDAQQQQQQGWQGQGAGQPGEPPPPPHGSSLPAGSAQAAAAVLIDFADSGQGDPLWDFVVLLLRTLRCDIKAARACLAAYRAALPQPTEAAAGAVAPPRASGVTAAAAAAASTQLPACWPRRSPDLCVSLSYAAMCYTLLHELGPSHDVFRRQPQLWEAGSLEEVQREVWGWLDRAVG</sequence>
<evidence type="ECO:0000313" key="10">
    <source>
        <dbReference type="EMBL" id="EFN56325.1"/>
    </source>
</evidence>
<dbReference type="Gene3D" id="2.60.120.650">
    <property type="entry name" value="Cupin"/>
    <property type="match status" value="1"/>
</dbReference>
<dbReference type="InterPro" id="IPR003347">
    <property type="entry name" value="JmjC_dom"/>
</dbReference>
<dbReference type="SUPFAM" id="SSF51197">
    <property type="entry name" value="Clavaminate synthase-like"/>
    <property type="match status" value="1"/>
</dbReference>
<evidence type="ECO:0000256" key="1">
    <source>
        <dbReference type="ARBA" id="ARBA00004123"/>
    </source>
</evidence>